<organism evidence="9 10">
    <name type="scientific">Crotalaria pallida</name>
    <name type="common">Smooth rattlebox</name>
    <name type="synonym">Crotalaria striata</name>
    <dbReference type="NCBI Taxonomy" id="3830"/>
    <lineage>
        <taxon>Eukaryota</taxon>
        <taxon>Viridiplantae</taxon>
        <taxon>Streptophyta</taxon>
        <taxon>Embryophyta</taxon>
        <taxon>Tracheophyta</taxon>
        <taxon>Spermatophyta</taxon>
        <taxon>Magnoliopsida</taxon>
        <taxon>eudicotyledons</taxon>
        <taxon>Gunneridae</taxon>
        <taxon>Pentapetalae</taxon>
        <taxon>rosids</taxon>
        <taxon>fabids</taxon>
        <taxon>Fabales</taxon>
        <taxon>Fabaceae</taxon>
        <taxon>Papilionoideae</taxon>
        <taxon>50 kb inversion clade</taxon>
        <taxon>genistoids sensu lato</taxon>
        <taxon>core genistoids</taxon>
        <taxon>Crotalarieae</taxon>
        <taxon>Crotalaria</taxon>
    </lineage>
</organism>
<feature type="region of interest" description="Disordered" evidence="7">
    <location>
        <begin position="15"/>
        <end position="44"/>
    </location>
</feature>
<evidence type="ECO:0000256" key="1">
    <source>
        <dbReference type="ARBA" id="ARBA00004123"/>
    </source>
</evidence>
<keyword evidence="5" id="KW-0539">Nucleus</keyword>
<dbReference type="InterPro" id="IPR016177">
    <property type="entry name" value="DNA-bd_dom_sf"/>
</dbReference>
<dbReference type="GO" id="GO:0003677">
    <property type="term" value="F:DNA binding"/>
    <property type="evidence" value="ECO:0007669"/>
    <property type="project" value="UniProtKB-KW"/>
</dbReference>
<dbReference type="EMBL" id="JAYWIO010000002">
    <property type="protein sequence ID" value="KAK7282138.1"/>
    <property type="molecule type" value="Genomic_DNA"/>
</dbReference>
<keyword evidence="2" id="KW-0805">Transcription regulation</keyword>
<keyword evidence="4" id="KW-0804">Transcription</keyword>
<evidence type="ECO:0000256" key="3">
    <source>
        <dbReference type="ARBA" id="ARBA00023125"/>
    </source>
</evidence>
<dbReference type="CDD" id="cd00018">
    <property type="entry name" value="AP2"/>
    <property type="match status" value="1"/>
</dbReference>
<protein>
    <recommendedName>
        <fullName evidence="8">AP2/ERF domain-containing protein</fullName>
    </recommendedName>
</protein>
<feature type="compositionally biased region" description="Polar residues" evidence="7">
    <location>
        <begin position="15"/>
        <end position="31"/>
    </location>
</feature>
<dbReference type="FunFam" id="3.30.730.10:FF:000001">
    <property type="entry name" value="Ethylene-responsive transcription factor 2"/>
    <property type="match status" value="1"/>
</dbReference>
<dbReference type="Gene3D" id="3.30.730.10">
    <property type="entry name" value="AP2/ERF domain"/>
    <property type="match status" value="1"/>
</dbReference>
<dbReference type="PANTHER" id="PTHR31190:SF489">
    <property type="entry name" value="ETHYLENE-RESPONSIVE TRANSCRIPTION FACTOR ERF113-RELATED"/>
    <property type="match status" value="1"/>
</dbReference>
<dbReference type="GO" id="GO:0009873">
    <property type="term" value="P:ethylene-activated signaling pathway"/>
    <property type="evidence" value="ECO:0007669"/>
    <property type="project" value="InterPro"/>
</dbReference>
<sequence length="259" mass="28668">MSAIVSALTQVIGGTNNDPLQLHQDPSTVGTQNEQSQQQQQQDQDAVPFGSMMIILLGQSVHKCFTLKNDISCSRPWGKWAAEIRDPKKAARVWLGTFETAEAAALAYDEAALRFKGSKAKLNFPERVQGTSQFGYYLSNHQNEQGPPNNNNNNQLVSLASHPPPHFSHQETLYPNNNPFQYAQHMGSGGSSINNFGYDMSAGFYGNQQHFTSSSSEELTHQQQQELLRFSMQHGGSSSSSSASDQPPWHWMNDNGGRH</sequence>
<gene>
    <name evidence="9" type="ORF">RIF29_10709</name>
</gene>
<evidence type="ECO:0000256" key="4">
    <source>
        <dbReference type="ARBA" id="ARBA00023163"/>
    </source>
</evidence>
<comment type="subcellular location">
    <subcellularLocation>
        <location evidence="1">Nucleus</location>
    </subcellularLocation>
</comment>
<dbReference type="SMART" id="SM00380">
    <property type="entry name" value="AP2"/>
    <property type="match status" value="1"/>
</dbReference>
<dbReference type="SUPFAM" id="SSF54171">
    <property type="entry name" value="DNA-binding domain"/>
    <property type="match status" value="1"/>
</dbReference>
<dbReference type="GO" id="GO:0003700">
    <property type="term" value="F:DNA-binding transcription factor activity"/>
    <property type="evidence" value="ECO:0007669"/>
    <property type="project" value="InterPro"/>
</dbReference>
<evidence type="ECO:0000256" key="2">
    <source>
        <dbReference type="ARBA" id="ARBA00023015"/>
    </source>
</evidence>
<evidence type="ECO:0000313" key="10">
    <source>
        <dbReference type="Proteomes" id="UP001372338"/>
    </source>
</evidence>
<accession>A0AAN9G090</accession>
<dbReference type="PANTHER" id="PTHR31190">
    <property type="entry name" value="DNA-BINDING DOMAIN"/>
    <property type="match status" value="1"/>
</dbReference>
<evidence type="ECO:0000256" key="7">
    <source>
        <dbReference type="SAM" id="MobiDB-lite"/>
    </source>
</evidence>
<evidence type="ECO:0000256" key="5">
    <source>
        <dbReference type="ARBA" id="ARBA00023242"/>
    </source>
</evidence>
<feature type="region of interest" description="Disordered" evidence="7">
    <location>
        <begin position="230"/>
        <end position="259"/>
    </location>
</feature>
<dbReference type="InterPro" id="IPR001471">
    <property type="entry name" value="AP2/ERF_dom"/>
</dbReference>
<dbReference type="Pfam" id="PF00847">
    <property type="entry name" value="AP2"/>
    <property type="match status" value="1"/>
</dbReference>
<dbReference type="AlphaFoldDB" id="A0AAN9G090"/>
<proteinExistence type="inferred from homology"/>
<feature type="compositionally biased region" description="Low complexity" evidence="7">
    <location>
        <begin position="32"/>
        <end position="44"/>
    </location>
</feature>
<dbReference type="PROSITE" id="PS51032">
    <property type="entry name" value="AP2_ERF"/>
    <property type="match status" value="1"/>
</dbReference>
<keyword evidence="3" id="KW-0238">DNA-binding</keyword>
<dbReference type="GO" id="GO:0005634">
    <property type="term" value="C:nucleus"/>
    <property type="evidence" value="ECO:0007669"/>
    <property type="project" value="UniProtKB-SubCell"/>
</dbReference>
<feature type="domain" description="AP2/ERF" evidence="8">
    <location>
        <begin position="67"/>
        <end position="125"/>
    </location>
</feature>
<name>A0AAN9G090_CROPI</name>
<reference evidence="9 10" key="1">
    <citation type="submission" date="2024-01" db="EMBL/GenBank/DDBJ databases">
        <title>The genomes of 5 underutilized Papilionoideae crops provide insights into root nodulation and disease resistanc.</title>
        <authorList>
            <person name="Yuan L."/>
        </authorList>
    </citation>
    <scope>NUCLEOTIDE SEQUENCE [LARGE SCALE GENOMIC DNA]</scope>
    <source>
        <strain evidence="9">ZHUSHIDOU_FW_LH</strain>
        <tissue evidence="9">Leaf</tissue>
    </source>
</reference>
<evidence type="ECO:0000256" key="6">
    <source>
        <dbReference type="ARBA" id="ARBA00024343"/>
    </source>
</evidence>
<dbReference type="InterPro" id="IPR036955">
    <property type="entry name" value="AP2/ERF_dom_sf"/>
</dbReference>
<comment type="similarity">
    <text evidence="6">Belongs to the AP2/ERF transcription factor family. ERF subfamily.</text>
</comment>
<comment type="caution">
    <text evidence="9">The sequence shown here is derived from an EMBL/GenBank/DDBJ whole genome shotgun (WGS) entry which is preliminary data.</text>
</comment>
<dbReference type="Proteomes" id="UP001372338">
    <property type="component" value="Unassembled WGS sequence"/>
</dbReference>
<dbReference type="InterPro" id="IPR044808">
    <property type="entry name" value="ERF_plant"/>
</dbReference>
<evidence type="ECO:0000313" key="9">
    <source>
        <dbReference type="EMBL" id="KAK7282138.1"/>
    </source>
</evidence>
<keyword evidence="10" id="KW-1185">Reference proteome</keyword>
<evidence type="ECO:0000259" key="8">
    <source>
        <dbReference type="PROSITE" id="PS51032"/>
    </source>
</evidence>